<protein>
    <recommendedName>
        <fullName evidence="2">DUF222 domain-containing protein</fullName>
    </recommendedName>
</protein>
<dbReference type="OrthoDB" id="4774794at2"/>
<feature type="domain" description="DUF222" evidence="2">
    <location>
        <begin position="87"/>
        <end position="360"/>
    </location>
</feature>
<dbReference type="Pfam" id="PF02720">
    <property type="entry name" value="DUF222"/>
    <property type="match status" value="1"/>
</dbReference>
<evidence type="ECO:0000256" key="1">
    <source>
        <dbReference type="SAM" id="MobiDB-lite"/>
    </source>
</evidence>
<evidence type="ECO:0000259" key="2">
    <source>
        <dbReference type="Pfam" id="PF02720"/>
    </source>
</evidence>
<feature type="compositionally biased region" description="Basic and acidic residues" evidence="1">
    <location>
        <begin position="476"/>
        <end position="487"/>
    </location>
</feature>
<dbReference type="AlphaFoldDB" id="A0A7I9VEL6"/>
<proteinExistence type="predicted"/>
<accession>A0A7I9VEL6</accession>
<evidence type="ECO:0000313" key="4">
    <source>
        <dbReference type="Proteomes" id="UP000444960"/>
    </source>
</evidence>
<dbReference type="RefSeq" id="WP_161897232.1">
    <property type="nucleotide sequence ID" value="NZ_BJOV01000005.1"/>
</dbReference>
<dbReference type="Proteomes" id="UP000444960">
    <property type="component" value="Unassembled WGS sequence"/>
</dbReference>
<dbReference type="InterPro" id="IPR003615">
    <property type="entry name" value="HNH_nuc"/>
</dbReference>
<dbReference type="InterPro" id="IPR003870">
    <property type="entry name" value="DUF222"/>
</dbReference>
<organism evidence="3 4">
    <name type="scientific">Gordonia spumicola</name>
    <dbReference type="NCBI Taxonomy" id="589161"/>
    <lineage>
        <taxon>Bacteria</taxon>
        <taxon>Bacillati</taxon>
        <taxon>Actinomycetota</taxon>
        <taxon>Actinomycetes</taxon>
        <taxon>Mycobacteriales</taxon>
        <taxon>Gordoniaceae</taxon>
        <taxon>Gordonia</taxon>
    </lineage>
</organism>
<comment type="caution">
    <text evidence="3">The sequence shown here is derived from an EMBL/GenBank/DDBJ whole genome shotgun (WGS) entry which is preliminary data.</text>
</comment>
<reference evidence="4" key="1">
    <citation type="submission" date="2019-06" db="EMBL/GenBank/DDBJ databases">
        <title>Gordonia isolated from sludge of a wastewater treatment plant.</title>
        <authorList>
            <person name="Tamura T."/>
            <person name="Aoyama K."/>
            <person name="Kang Y."/>
            <person name="Saito S."/>
            <person name="Akiyama N."/>
            <person name="Yazawa K."/>
            <person name="Gonoi T."/>
            <person name="Mikami Y."/>
        </authorList>
    </citation>
    <scope>NUCLEOTIDE SEQUENCE [LARGE SCALE GENOMIC DNA]</scope>
    <source>
        <strain evidence="4">NBRC 107696</strain>
    </source>
</reference>
<name>A0A7I9VEL6_9ACTN</name>
<sequence length="522" mass="56481">MNTTLADQAGATLTVEDGVLHIRMVLPDLAESSEATDAALMMFAARGDLFQGMVLWDQYEAIYRVYQRRLAQTVDTGAFTNLYDPLCQVAASYATVRGVRQYTGEKFLDEAVSCMERVPAIGLLLRGGLLTPTQFRLALDQVAAVIDTDVLAVIDVEAADRLRTAGNLTGPRVTEIVAAVVAEHDADAAQAAREAAKPRKKVVVEPVDGTLADLRVTATVEDVRLAKDSIDAVIADVCPDDPRSKAVRRSDAVIALLTGKVFACECDNDDCPSREGVEVAARLATVVLHVVARRESLTGESDVPAYLDGFGPITADHVRDIAADADTVIRDLDVTDLLGGASQPSNGYRPTAACDTLVRAVHGRCTHPGCDMPAYRCDLDHVTEYNHGDPSAGGPTCPCNLNPKCRFHHGLKTFVDGWLDDQIVDANGVIWTEVTTPEGITVRSRALNHWLLPELGLVPCVHDDAPTSSRPPQEADPGRPRSRTEAKHRYRMRMRAYNRRKREGAPRTPAGCASNADEAPPF</sequence>
<keyword evidence="4" id="KW-1185">Reference proteome</keyword>
<feature type="region of interest" description="Disordered" evidence="1">
    <location>
        <begin position="462"/>
        <end position="522"/>
    </location>
</feature>
<dbReference type="EMBL" id="BJOV01000005">
    <property type="protein sequence ID" value="GEE03767.1"/>
    <property type="molecule type" value="Genomic_DNA"/>
</dbReference>
<feature type="compositionally biased region" description="Basic residues" evidence="1">
    <location>
        <begin position="488"/>
        <end position="502"/>
    </location>
</feature>
<gene>
    <name evidence="3" type="ORF">nbrc107696_42130</name>
</gene>
<evidence type="ECO:0000313" key="3">
    <source>
        <dbReference type="EMBL" id="GEE03767.1"/>
    </source>
</evidence>
<dbReference type="CDD" id="cd00085">
    <property type="entry name" value="HNHc"/>
    <property type="match status" value="1"/>
</dbReference>